<evidence type="ECO:0000313" key="5">
    <source>
        <dbReference type="Proteomes" id="UP000321497"/>
    </source>
</evidence>
<gene>
    <name evidence="4" type="ORF">ESU54_01120</name>
</gene>
<protein>
    <submittedName>
        <fullName evidence="4">T9SS type A sorting domain-containing protein</fullName>
    </submittedName>
</protein>
<sequence>MKFIIYPFLLLIFTTVFSQAPSIEWEKSYGGSKFDLPSSIFQTADNGYVIAGNSRSDDGDLTLNHGNGDYWIVKISSNGQLEWQKSLGGSRGDTAYSILQTMDGGYMASGFTSSSDGDVTFNHGASDIWVVKLDSEGNIEWEKSYGGTSNETGHNIIQTLEGGYIIAANTSSNDGDVSNNNGGVDYWIIKISSTGLIEWEKNYGGSDNEWAYRILQLADGSYIVAGITTSNDGDVSFNHGGYDYWVVKLSSIGSIEWEKTFGGSLEDSLKSIDLTQDGGFILGGHSKSLDGDVSINYGARDFWILKLSGSGNIQWEKSFGGTLEDFVTNIEQAPNGDYIISGYTGSNDGHVSNNYGGFDYWLVKTNSSGSIIWTKCYGGSNWDLPADFTLTSDNSIALCGRSESIDGDVSENKGGADYWIVKLESNILDITEFDKHIILYPNPVSEILKINSKFPVKRIIIYNSLGQQVFLKTINDSQFQINISSLPEGTYLAKIISKDIADTQKFIIKRE</sequence>
<dbReference type="InterPro" id="IPR026444">
    <property type="entry name" value="Secre_tail"/>
</dbReference>
<evidence type="ECO:0000256" key="1">
    <source>
        <dbReference type="ARBA" id="ARBA00022729"/>
    </source>
</evidence>
<proteinExistence type="predicted"/>
<feature type="domain" description="Secretion system C-terminal sorting" evidence="3">
    <location>
        <begin position="439"/>
        <end position="508"/>
    </location>
</feature>
<accession>A0A5C6Z5Y9</accession>
<evidence type="ECO:0000259" key="3">
    <source>
        <dbReference type="Pfam" id="PF18962"/>
    </source>
</evidence>
<dbReference type="PANTHER" id="PTHR42754:SF1">
    <property type="entry name" value="LIPOPROTEIN"/>
    <property type="match status" value="1"/>
</dbReference>
<reference evidence="4 5" key="1">
    <citation type="submission" date="2019-08" db="EMBL/GenBank/DDBJ databases">
        <title>Genome of Aequorivita antarctica SW49 (type strain).</title>
        <authorList>
            <person name="Bowman J.P."/>
        </authorList>
    </citation>
    <scope>NUCLEOTIDE SEQUENCE [LARGE SCALE GENOMIC DNA]</scope>
    <source>
        <strain evidence="4 5">SW49</strain>
    </source>
</reference>
<dbReference type="OrthoDB" id="9811934at2"/>
<comment type="caution">
    <text evidence="4">The sequence shown here is derived from an EMBL/GenBank/DDBJ whole genome shotgun (WGS) entry which is preliminary data.</text>
</comment>
<dbReference type="AlphaFoldDB" id="A0A5C6Z5Y9"/>
<evidence type="ECO:0000313" key="4">
    <source>
        <dbReference type="EMBL" id="TXD74824.1"/>
    </source>
</evidence>
<feature type="signal peptide" evidence="2">
    <location>
        <begin position="1"/>
        <end position="18"/>
    </location>
</feature>
<dbReference type="NCBIfam" id="TIGR04183">
    <property type="entry name" value="Por_Secre_tail"/>
    <property type="match status" value="1"/>
</dbReference>
<evidence type="ECO:0000256" key="2">
    <source>
        <dbReference type="SAM" id="SignalP"/>
    </source>
</evidence>
<dbReference type="Pfam" id="PF18962">
    <property type="entry name" value="Por_Secre_tail"/>
    <property type="match status" value="1"/>
</dbReference>
<feature type="chain" id="PRO_5022695698" evidence="2">
    <location>
        <begin position="19"/>
        <end position="511"/>
    </location>
</feature>
<organism evidence="4 5">
    <name type="scientific">Aequorivita antarctica</name>
    <dbReference type="NCBI Taxonomy" id="153266"/>
    <lineage>
        <taxon>Bacteria</taxon>
        <taxon>Pseudomonadati</taxon>
        <taxon>Bacteroidota</taxon>
        <taxon>Flavobacteriia</taxon>
        <taxon>Flavobacteriales</taxon>
        <taxon>Flavobacteriaceae</taxon>
        <taxon>Aequorivita</taxon>
    </lineage>
</organism>
<keyword evidence="5" id="KW-1185">Reference proteome</keyword>
<dbReference type="RefSeq" id="WP_111842950.1">
    <property type="nucleotide sequence ID" value="NZ_UEGI01000001.1"/>
</dbReference>
<name>A0A5C6Z5Y9_9FLAO</name>
<dbReference type="PANTHER" id="PTHR42754">
    <property type="entry name" value="ENDOGLUCANASE"/>
    <property type="match status" value="1"/>
</dbReference>
<dbReference type="EMBL" id="VORT01000001">
    <property type="protein sequence ID" value="TXD74824.1"/>
    <property type="molecule type" value="Genomic_DNA"/>
</dbReference>
<keyword evidence="1 2" id="KW-0732">Signal</keyword>
<dbReference type="Proteomes" id="UP000321497">
    <property type="component" value="Unassembled WGS sequence"/>
</dbReference>